<dbReference type="OrthoDB" id="10623822at2759"/>
<name>A0A0D2L3V8_9CHLO</name>
<evidence type="ECO:0000313" key="3">
    <source>
        <dbReference type="Proteomes" id="UP000054498"/>
    </source>
</evidence>
<evidence type="ECO:0000256" key="1">
    <source>
        <dbReference type="SAM" id="Phobius"/>
    </source>
</evidence>
<reference evidence="2 3" key="1">
    <citation type="journal article" date="2013" name="BMC Genomics">
        <title>Reconstruction of the lipid metabolism for the microalga Monoraphidium neglectum from its genome sequence reveals characteristics suitable for biofuel production.</title>
        <authorList>
            <person name="Bogen C."/>
            <person name="Al-Dilaimi A."/>
            <person name="Albersmeier A."/>
            <person name="Wichmann J."/>
            <person name="Grundmann M."/>
            <person name="Rupp O."/>
            <person name="Lauersen K.J."/>
            <person name="Blifernez-Klassen O."/>
            <person name="Kalinowski J."/>
            <person name="Goesmann A."/>
            <person name="Mussgnug J.H."/>
            <person name="Kruse O."/>
        </authorList>
    </citation>
    <scope>NUCLEOTIDE SEQUENCE [LARGE SCALE GENOMIC DNA]</scope>
    <source>
        <strain evidence="2 3">SAG 48.87</strain>
    </source>
</reference>
<accession>A0A0D2L3V8</accession>
<dbReference type="Proteomes" id="UP000054498">
    <property type="component" value="Unassembled WGS sequence"/>
</dbReference>
<evidence type="ECO:0000313" key="2">
    <source>
        <dbReference type="EMBL" id="KIZ01874.1"/>
    </source>
</evidence>
<protein>
    <submittedName>
        <fullName evidence="2">Uncharacterized protein</fullName>
    </submittedName>
</protein>
<sequence length="495" mass="51578">MTTVTATETLHTAGKKPAAMADARLEMLAIPAKPRKRTMSEALPSALHLGATAAASMAVFVAIFIVVTEKLPRSNPYRSRVQSLCSLAMVTVSVVAMPHLGNSVLRGLQRILGVMIGGWLFCGIYLSYQAWWFEGLLLGVFTFLAVTSSHFLVGKQYLYPPMVVAAFVGEWPPTVVDGLGTALRELQELAEAVLRSGRSPNPARAGAAGKPGAGHLRAGAGVSALVASIPATVREIQALLPDTRKEGYVGRLPGGLQCFAPVPLRSVEPPFIGDTLAVAHVIHTLHRALWLMITPGSSGAGGTLLDRLPKALGPDARRLVDEMGDEAAAALQAFADALPYGQRPKPSAPAAAAHVARYQELNRQLGALSLQLHQVAPGAGGVTGGDAGASELAGAGAAGARARARWQRAVAKQVEVDRAKRGSSGALGSLVGGMLRRGDLDATRWCAALLLLRQLGVGLERLQDCMGVLLPGLPGVKTDPITHVAAAAVSSPENV</sequence>
<keyword evidence="1" id="KW-1133">Transmembrane helix</keyword>
<feature type="transmembrane region" description="Helical" evidence="1">
    <location>
        <begin position="81"/>
        <end position="101"/>
    </location>
</feature>
<feature type="transmembrane region" description="Helical" evidence="1">
    <location>
        <begin position="107"/>
        <end position="128"/>
    </location>
</feature>
<keyword evidence="1" id="KW-0812">Transmembrane</keyword>
<keyword evidence="1" id="KW-0472">Membrane</keyword>
<dbReference type="AlphaFoldDB" id="A0A0D2L3V8"/>
<dbReference type="GeneID" id="25738967"/>
<dbReference type="KEGG" id="mng:MNEG_6091"/>
<feature type="transmembrane region" description="Helical" evidence="1">
    <location>
        <begin position="46"/>
        <end position="69"/>
    </location>
</feature>
<organism evidence="2 3">
    <name type="scientific">Monoraphidium neglectum</name>
    <dbReference type="NCBI Taxonomy" id="145388"/>
    <lineage>
        <taxon>Eukaryota</taxon>
        <taxon>Viridiplantae</taxon>
        <taxon>Chlorophyta</taxon>
        <taxon>core chlorophytes</taxon>
        <taxon>Chlorophyceae</taxon>
        <taxon>CS clade</taxon>
        <taxon>Sphaeropleales</taxon>
        <taxon>Selenastraceae</taxon>
        <taxon>Monoraphidium</taxon>
    </lineage>
</organism>
<dbReference type="EMBL" id="KK101178">
    <property type="protein sequence ID" value="KIZ01874.1"/>
    <property type="molecule type" value="Genomic_DNA"/>
</dbReference>
<gene>
    <name evidence="2" type="ORF">MNEG_6091</name>
</gene>
<keyword evidence="3" id="KW-1185">Reference proteome</keyword>
<dbReference type="RefSeq" id="XP_013900893.1">
    <property type="nucleotide sequence ID" value="XM_014045439.1"/>
</dbReference>
<proteinExistence type="predicted"/>